<dbReference type="HOGENOM" id="CLU_018278_0_0_9"/>
<keyword evidence="3 8" id="KW-0812">Transmembrane</keyword>
<dbReference type="InterPro" id="IPR000160">
    <property type="entry name" value="GGDEF_dom"/>
</dbReference>
<keyword evidence="5 6" id="KW-0472">Membrane</keyword>
<dbReference type="PANTHER" id="PTHR47618">
    <property type="entry name" value="BIFUNCTIONAL OLIGORIBONUCLEASE AND PAP PHOSPHATASE NRNA"/>
    <property type="match status" value="1"/>
</dbReference>
<dbReference type="GO" id="GO:0016787">
    <property type="term" value="F:hydrolase activity"/>
    <property type="evidence" value="ECO:0007669"/>
    <property type="project" value="UniProtKB-UniRule"/>
</dbReference>
<dbReference type="Pfam" id="PF02272">
    <property type="entry name" value="DHHA1"/>
    <property type="match status" value="1"/>
</dbReference>
<dbReference type="RefSeq" id="WP_013174193.1">
    <property type="nucleotide sequence ID" value="NC_014219.1"/>
</dbReference>
<comment type="similarity">
    <text evidence="6">Belongs to the GdpP/PdeA phosphodiesterase family.</text>
</comment>
<keyword evidence="11" id="KW-1185">Reference proteome</keyword>
<dbReference type="Gene3D" id="3.30.450.20">
    <property type="entry name" value="PAS domain"/>
    <property type="match status" value="1"/>
</dbReference>
<dbReference type="InterPro" id="IPR051319">
    <property type="entry name" value="Oligoribo/pAp-PDE_c-di-AMP_PDE"/>
</dbReference>
<dbReference type="FunFam" id="3.90.1640.10:FF:000002">
    <property type="entry name" value="Cyclic-di-AMP phosphodiesterase"/>
    <property type="match status" value="1"/>
</dbReference>
<dbReference type="OrthoDB" id="9759476at2"/>
<dbReference type="Pfam" id="PF21370">
    <property type="entry name" value="PAS_GdpP"/>
    <property type="match status" value="1"/>
</dbReference>
<comment type="function">
    <text evidence="6">Has phosphodiesterase (PDE) activity against cyclic-di-AMP (c-di-AMP).</text>
</comment>
<dbReference type="InterPro" id="IPR014528">
    <property type="entry name" value="GdpP/PdeA"/>
</dbReference>
<comment type="subcellular location">
    <subcellularLocation>
        <location evidence="1">Cell membrane</location>
        <topology evidence="1">Multi-pass membrane protein</topology>
    </subcellularLocation>
</comment>
<evidence type="ECO:0000256" key="4">
    <source>
        <dbReference type="ARBA" id="ARBA00022989"/>
    </source>
</evidence>
<evidence type="ECO:0000313" key="10">
    <source>
        <dbReference type="EMBL" id="ADI00789.1"/>
    </source>
</evidence>
<dbReference type="eggNOG" id="COG3887">
    <property type="taxonomic scope" value="Bacteria"/>
</dbReference>
<dbReference type="Gene3D" id="3.90.1640.10">
    <property type="entry name" value="inorganic pyrophosphatase (n-terminal core)"/>
    <property type="match status" value="1"/>
</dbReference>
<dbReference type="KEGG" id="bse:Bsel_3307"/>
<protein>
    <recommendedName>
        <fullName evidence="6">Cyclic-di-AMP phosphodiesterase</fullName>
        <ecNumber evidence="6">3.1.4.-</ecNumber>
    </recommendedName>
</protein>
<dbReference type="GO" id="GO:0005886">
    <property type="term" value="C:plasma membrane"/>
    <property type="evidence" value="ECO:0007669"/>
    <property type="project" value="UniProtKB-SubCell"/>
</dbReference>
<keyword evidence="7" id="KW-0464">Manganese</keyword>
<feature type="binding site" evidence="7">
    <location>
        <position position="419"/>
    </location>
    <ligand>
        <name>Mn(2+)</name>
        <dbReference type="ChEBI" id="CHEBI:29035"/>
        <label>2</label>
    </ligand>
</feature>
<dbReference type="PROSITE" id="PS50887">
    <property type="entry name" value="GGDEF"/>
    <property type="match status" value="1"/>
</dbReference>
<dbReference type="InterPro" id="IPR029787">
    <property type="entry name" value="Nucleotide_cyclase"/>
</dbReference>
<evidence type="ECO:0000256" key="2">
    <source>
        <dbReference type="ARBA" id="ARBA00022475"/>
    </source>
</evidence>
<sequence length="657" mass="73636">MPNFLLKRWHGYHVVALVTIASILSGILTFYQWQLGILAFIAVATIIALTIRAKTEFEHDLSEYISTLSYRINKAGEEAVTRLPVGILLYNEERTIQWSNPFMNALINEQLIGSPLKHMSEELHKEVDEQEKEIHTDIKGRDFRVVHYPDERLLYFFDASEEFEYKFLYEMDKTVIGLIFLDNLDEVTQGLDDQVRSRLLSHVTDSLNKWAKTNDILIRRTSSDRFIAIMTEETLESLEENRFTLLDEIRERTGEEKVTLTLSVGIGSGEESLRELGALAQSSLDLALGRGGDQVAIKEKQGKVRFYGGKTNAVEKRTRVRARVISHAIRDFIKESDQVYVMGHKNPDMDSIGSAIGVTKIAETNGKEAFIVIDPEDMNHNIKKLLGEMEGNEHLWSRFITPSEASEHATSDTLLVVVDTHKPSLVVSPRLIDEVERTIVIDHHRRGEEFINDAVLVYMEPYASSTAELVTELLEYQHKNPKLGVLESTALLAGIIVDTKSFAIRTGARTFDAASYLRSRGADTVLVQKLLKEDLAEYVKRAKLVENAYIYSNGMAIAKGATDASYNQVIVAQAADTLLTMNDVVASFVLSKLKDGRVSVSARSLGDVNVQVIMESLDGGGHLTNAATQIEADTIEEVEMLLKEKIDEYFNDGGDAT</sequence>
<feature type="binding site" evidence="7">
    <location>
        <position position="443"/>
    </location>
    <ligand>
        <name>Mn(2+)</name>
        <dbReference type="ChEBI" id="CHEBI:29035"/>
        <label>2</label>
    </ligand>
</feature>
<dbReference type="Pfam" id="PF24898">
    <property type="entry name" value="GGDEF_GdpP"/>
    <property type="match status" value="1"/>
</dbReference>
<gene>
    <name evidence="10" type="ordered locus">Bsel_3307</name>
</gene>
<evidence type="ECO:0000313" key="11">
    <source>
        <dbReference type="Proteomes" id="UP000000271"/>
    </source>
</evidence>
<feature type="binding site" evidence="7">
    <location>
        <position position="348"/>
    </location>
    <ligand>
        <name>Mn(2+)</name>
        <dbReference type="ChEBI" id="CHEBI:29035"/>
        <label>1</label>
    </ligand>
</feature>
<dbReference type="SUPFAM" id="SSF55073">
    <property type="entry name" value="Nucleotide cyclase"/>
    <property type="match status" value="1"/>
</dbReference>
<reference evidence="10" key="1">
    <citation type="submission" date="2009-10" db="EMBL/GenBank/DDBJ databases">
        <title>Complete sequence of Bacillus selenitireducens MLS10.</title>
        <authorList>
            <consortium name="US DOE Joint Genome Institute"/>
            <person name="Lucas S."/>
            <person name="Copeland A."/>
            <person name="Lapidus A."/>
            <person name="Glavina del Rio T."/>
            <person name="Dalin E."/>
            <person name="Tice H."/>
            <person name="Bruce D."/>
            <person name="Goodwin L."/>
            <person name="Pitluck S."/>
            <person name="Sims D."/>
            <person name="Brettin T."/>
            <person name="Detter J.C."/>
            <person name="Han C."/>
            <person name="Larimer F."/>
            <person name="Land M."/>
            <person name="Hauser L."/>
            <person name="Kyrpides N."/>
            <person name="Ovchinnikova G."/>
            <person name="Stolz J."/>
        </authorList>
    </citation>
    <scope>NUCLEOTIDE SEQUENCE [LARGE SCALE GENOMIC DNA]</scope>
    <source>
        <strain evidence="10">MLS10</strain>
    </source>
</reference>
<keyword evidence="2 6" id="KW-1003">Cell membrane</keyword>
<dbReference type="InterPro" id="IPR038763">
    <property type="entry name" value="DHH_sf"/>
</dbReference>
<dbReference type="Pfam" id="PF01368">
    <property type="entry name" value="DHH"/>
    <property type="match status" value="1"/>
</dbReference>
<name>D6Y1K2_BACIE</name>
<evidence type="ECO:0000256" key="8">
    <source>
        <dbReference type="SAM" id="Phobius"/>
    </source>
</evidence>
<keyword evidence="7" id="KW-0479">Metal-binding</keyword>
<dbReference type="SMART" id="SM00267">
    <property type="entry name" value="GGDEF"/>
    <property type="match status" value="1"/>
</dbReference>
<dbReference type="EC" id="3.1.4.-" evidence="6"/>
<dbReference type="InterPro" id="IPR003156">
    <property type="entry name" value="DHHA1_dom"/>
</dbReference>
<dbReference type="GO" id="GO:0106409">
    <property type="term" value="F:cyclic-di-AMP phosphodiesterase activity"/>
    <property type="evidence" value="ECO:0007669"/>
    <property type="project" value="RHEA"/>
</dbReference>
<feature type="transmembrane region" description="Helical" evidence="8">
    <location>
        <begin position="12"/>
        <end position="31"/>
    </location>
</feature>
<evidence type="ECO:0000256" key="5">
    <source>
        <dbReference type="ARBA" id="ARBA00023136"/>
    </source>
</evidence>
<evidence type="ECO:0000256" key="3">
    <source>
        <dbReference type="ARBA" id="ARBA00022692"/>
    </source>
</evidence>
<proteinExistence type="inferred from homology"/>
<dbReference type="SUPFAM" id="SSF64182">
    <property type="entry name" value="DHH phosphoesterases"/>
    <property type="match status" value="1"/>
</dbReference>
<dbReference type="PANTHER" id="PTHR47618:SF2">
    <property type="entry name" value="CYCLIC-DI-AMP PHOSPHODIESTERASE GDPP"/>
    <property type="match status" value="1"/>
</dbReference>
<evidence type="ECO:0000259" key="9">
    <source>
        <dbReference type="PROSITE" id="PS50887"/>
    </source>
</evidence>
<feature type="domain" description="GGDEF" evidence="9">
    <location>
        <begin position="172"/>
        <end position="300"/>
    </location>
</feature>
<keyword evidence="6" id="KW-0378">Hydrolase</keyword>
<dbReference type="STRING" id="439292.Bsel_3307"/>
<comment type="catalytic activity">
    <reaction evidence="6">
        <text>3',3'-c-di-AMP + H2O = 5'-O-phosphonoadenylyl-(3'-&gt;5')-adenosine + H(+)</text>
        <dbReference type="Rhea" id="RHEA:54420"/>
        <dbReference type="ChEBI" id="CHEBI:15377"/>
        <dbReference type="ChEBI" id="CHEBI:15378"/>
        <dbReference type="ChEBI" id="CHEBI:71500"/>
        <dbReference type="ChEBI" id="CHEBI:138171"/>
    </reaction>
</comment>
<dbReference type="EMBL" id="CP001791">
    <property type="protein sequence ID" value="ADI00789.1"/>
    <property type="molecule type" value="Genomic_DNA"/>
</dbReference>
<evidence type="ECO:0000256" key="6">
    <source>
        <dbReference type="PIRNR" id="PIRNR026583"/>
    </source>
</evidence>
<dbReference type="InterPro" id="IPR043128">
    <property type="entry name" value="Rev_trsase/Diguanyl_cyclase"/>
</dbReference>
<dbReference type="InterPro" id="IPR049553">
    <property type="entry name" value="GdpP-like_PAS"/>
</dbReference>
<dbReference type="Gene3D" id="3.10.310.30">
    <property type="match status" value="1"/>
</dbReference>
<dbReference type="Gene3D" id="3.30.70.270">
    <property type="match status" value="1"/>
</dbReference>
<keyword evidence="4 8" id="KW-1133">Transmembrane helix</keyword>
<organism evidence="10 11">
    <name type="scientific">Bacillus selenitireducens (strain ATCC 700615 / DSM 15326 / MLS10)</name>
    <dbReference type="NCBI Taxonomy" id="439292"/>
    <lineage>
        <taxon>Bacteria</taxon>
        <taxon>Bacillati</taxon>
        <taxon>Bacillota</taxon>
        <taxon>Bacilli</taxon>
        <taxon>Bacillales</taxon>
        <taxon>Bacillaceae</taxon>
        <taxon>Salisediminibacterium</taxon>
    </lineage>
</organism>
<comment type="cofactor">
    <cofactor evidence="7">
        <name>Mn(2+)</name>
        <dbReference type="ChEBI" id="CHEBI:29035"/>
    </cofactor>
    <text evidence="7">For phosphodiesterase activity, probably binds 2 Mn(2+) per subunit.</text>
</comment>
<dbReference type="Proteomes" id="UP000000271">
    <property type="component" value="Chromosome"/>
</dbReference>
<dbReference type="InterPro" id="IPR001667">
    <property type="entry name" value="DDH_dom"/>
</dbReference>
<evidence type="ECO:0000256" key="7">
    <source>
        <dbReference type="PIRSR" id="PIRSR026583-50"/>
    </source>
</evidence>
<dbReference type="AlphaFoldDB" id="D6Y1K2"/>
<dbReference type="PIRSF" id="PIRSF026583">
    <property type="entry name" value="YybT"/>
    <property type="match status" value="1"/>
</dbReference>
<accession>D6Y1K2</accession>
<feature type="binding site" evidence="7">
    <location>
        <position position="498"/>
    </location>
    <ligand>
        <name>Mn(2+)</name>
        <dbReference type="ChEBI" id="CHEBI:29035"/>
        <label>2</label>
    </ligand>
</feature>
<evidence type="ECO:0000256" key="1">
    <source>
        <dbReference type="ARBA" id="ARBA00004651"/>
    </source>
</evidence>
<feature type="binding site" evidence="7">
    <location>
        <position position="350"/>
    </location>
    <ligand>
        <name>Mn(2+)</name>
        <dbReference type="ChEBI" id="CHEBI:29035"/>
        <label>2</label>
    </ligand>
</feature>
<feature type="binding site" evidence="7">
    <location>
        <position position="419"/>
    </location>
    <ligand>
        <name>Mn(2+)</name>
        <dbReference type="ChEBI" id="CHEBI:29035"/>
        <label>1</label>
    </ligand>
</feature>
<feature type="binding site" evidence="7">
    <location>
        <position position="344"/>
    </location>
    <ligand>
        <name>Mn(2+)</name>
        <dbReference type="ChEBI" id="CHEBI:29035"/>
        <label>1</label>
    </ligand>
</feature>
<dbReference type="GO" id="GO:0003676">
    <property type="term" value="F:nucleic acid binding"/>
    <property type="evidence" value="ECO:0007669"/>
    <property type="project" value="UniProtKB-UniRule"/>
</dbReference>
<dbReference type="GO" id="GO:0046872">
    <property type="term" value="F:metal ion binding"/>
    <property type="evidence" value="ECO:0007669"/>
    <property type="project" value="UniProtKB-KW"/>
</dbReference>